<dbReference type="Proteomes" id="UP000037685">
    <property type="component" value="Unassembled WGS sequence"/>
</dbReference>
<dbReference type="EMBL" id="LHCI01000106">
    <property type="protein sequence ID" value="KOX89767.1"/>
    <property type="molecule type" value="Genomic_DNA"/>
</dbReference>
<evidence type="ECO:0000313" key="2">
    <source>
        <dbReference type="Proteomes" id="UP000037685"/>
    </source>
</evidence>
<accession>A0A0M9ADD5</accession>
<organism evidence="1 2">
    <name type="scientific">Thermus aquaticus</name>
    <dbReference type="NCBI Taxonomy" id="271"/>
    <lineage>
        <taxon>Bacteria</taxon>
        <taxon>Thermotogati</taxon>
        <taxon>Deinococcota</taxon>
        <taxon>Deinococci</taxon>
        <taxon>Thermales</taxon>
        <taxon>Thermaceae</taxon>
        <taxon>Thermus</taxon>
    </lineage>
</organism>
<comment type="caution">
    <text evidence="1">The sequence shown here is derived from an EMBL/GenBank/DDBJ whole genome shotgun (WGS) entry which is preliminary data.</text>
</comment>
<proteinExistence type="predicted"/>
<sequence>MSPVELYRSLGYELRFRFGAMNRPTPRRISCNGNRDRALEVLALRNL</sequence>
<evidence type="ECO:0000313" key="1">
    <source>
        <dbReference type="EMBL" id="KOX89767.1"/>
    </source>
</evidence>
<gene>
    <name evidence="1" type="ORF">BVI061214_00948</name>
</gene>
<dbReference type="RefSeq" id="WP_156303224.1">
    <property type="nucleotide sequence ID" value="NZ_LHCI01000106.1"/>
</dbReference>
<dbReference type="AlphaFoldDB" id="A0A0M9ADD5"/>
<protein>
    <submittedName>
        <fullName evidence="1">Uncharacterized protein</fullName>
    </submittedName>
</protein>
<name>A0A0M9ADD5_THEAQ</name>
<reference evidence="1 2" key="1">
    <citation type="submission" date="2015-07" db="EMBL/GenBank/DDBJ databases">
        <authorList>
            <person name="Noorani M."/>
        </authorList>
    </citation>
    <scope>NUCLEOTIDE SEQUENCE [LARGE SCALE GENOMIC DNA]</scope>
    <source>
        <strain evidence="2">ATCC 25104 / DSM 625 / JCM 10724 / NBRC 103206 / NCIMB 11243 / YT-1</strain>
    </source>
</reference>